<dbReference type="EMBL" id="JAGPXC010000002">
    <property type="protein sequence ID" value="KAH6656486.1"/>
    <property type="molecule type" value="Genomic_DNA"/>
</dbReference>
<name>A0A9P8UQJ3_9PEZI</name>
<comment type="caution">
    <text evidence="2">The sequence shown here is derived from an EMBL/GenBank/DDBJ whole genome shotgun (WGS) entry which is preliminary data.</text>
</comment>
<gene>
    <name evidence="2" type="ORF">BKA67DRAFT_654824</name>
</gene>
<keyword evidence="1" id="KW-1133">Transmembrane helix</keyword>
<proteinExistence type="predicted"/>
<dbReference type="RefSeq" id="XP_045960720.1">
    <property type="nucleotide sequence ID" value="XM_046106624.1"/>
</dbReference>
<sequence length="169" mass="18079">MAPISPAPVKKQPDIADVDNRSRLRLYIISYPTHTIAIDQLACVMMILSIFVLLAGLCLAATSKLSDINHVLRTFSYPGISFRRAPAISSKPVQGQKQQAGPLVISRIPSVSTTGHPSGASRPAALQSDSQSGYGNVSVVDQKATQYVVKVMLDGFPMKYLIGSGSSYT</sequence>
<keyword evidence="1" id="KW-0472">Membrane</keyword>
<dbReference type="OrthoDB" id="15189at2759"/>
<keyword evidence="3" id="KW-1185">Reference proteome</keyword>
<reference evidence="2" key="1">
    <citation type="journal article" date="2021" name="Nat. Commun.">
        <title>Genetic determinants of endophytism in the Arabidopsis root mycobiome.</title>
        <authorList>
            <person name="Mesny F."/>
            <person name="Miyauchi S."/>
            <person name="Thiergart T."/>
            <person name="Pickel B."/>
            <person name="Atanasova L."/>
            <person name="Karlsson M."/>
            <person name="Huettel B."/>
            <person name="Barry K.W."/>
            <person name="Haridas S."/>
            <person name="Chen C."/>
            <person name="Bauer D."/>
            <person name="Andreopoulos W."/>
            <person name="Pangilinan J."/>
            <person name="LaButti K."/>
            <person name="Riley R."/>
            <person name="Lipzen A."/>
            <person name="Clum A."/>
            <person name="Drula E."/>
            <person name="Henrissat B."/>
            <person name="Kohler A."/>
            <person name="Grigoriev I.V."/>
            <person name="Martin F.M."/>
            <person name="Hacquard S."/>
        </authorList>
    </citation>
    <scope>NUCLEOTIDE SEQUENCE</scope>
    <source>
        <strain evidence="2">MPI-SDFR-AT-0073</strain>
    </source>
</reference>
<organism evidence="2 3">
    <name type="scientific">Truncatella angustata</name>
    <dbReference type="NCBI Taxonomy" id="152316"/>
    <lineage>
        <taxon>Eukaryota</taxon>
        <taxon>Fungi</taxon>
        <taxon>Dikarya</taxon>
        <taxon>Ascomycota</taxon>
        <taxon>Pezizomycotina</taxon>
        <taxon>Sordariomycetes</taxon>
        <taxon>Xylariomycetidae</taxon>
        <taxon>Amphisphaeriales</taxon>
        <taxon>Sporocadaceae</taxon>
        <taxon>Truncatella</taxon>
    </lineage>
</organism>
<evidence type="ECO:0000256" key="1">
    <source>
        <dbReference type="SAM" id="Phobius"/>
    </source>
</evidence>
<evidence type="ECO:0000313" key="3">
    <source>
        <dbReference type="Proteomes" id="UP000758603"/>
    </source>
</evidence>
<keyword evidence="1" id="KW-0812">Transmembrane</keyword>
<protein>
    <submittedName>
        <fullName evidence="2">Uncharacterized protein</fullName>
    </submittedName>
</protein>
<dbReference type="AlphaFoldDB" id="A0A9P8UQJ3"/>
<dbReference type="GeneID" id="70135515"/>
<evidence type="ECO:0000313" key="2">
    <source>
        <dbReference type="EMBL" id="KAH6656486.1"/>
    </source>
</evidence>
<accession>A0A9P8UQJ3</accession>
<dbReference type="Proteomes" id="UP000758603">
    <property type="component" value="Unassembled WGS sequence"/>
</dbReference>
<feature type="transmembrane region" description="Helical" evidence="1">
    <location>
        <begin position="36"/>
        <end position="60"/>
    </location>
</feature>